<dbReference type="RefSeq" id="WP_085266114.1">
    <property type="nucleotide sequence ID" value="NZ_LQPG01000035.1"/>
</dbReference>
<sequence length="75" mass="8481">MARQRTRFELCDVHRGWDSDGRYRLAEIFCEGGPASGPPCSPQPCRAFPGTDFFNSSVTDDDAAEWVRNWAVNTR</sequence>
<protein>
    <submittedName>
        <fullName evidence="1">Uncharacterized protein</fullName>
    </submittedName>
</protein>
<dbReference type="EMBL" id="LQPG01000035">
    <property type="protein sequence ID" value="ORW08476.1"/>
    <property type="molecule type" value="Genomic_DNA"/>
</dbReference>
<reference evidence="1 2" key="1">
    <citation type="submission" date="2016-01" db="EMBL/GenBank/DDBJ databases">
        <title>The new phylogeny of the genus Mycobacterium.</title>
        <authorList>
            <person name="Tarcisio F."/>
            <person name="Conor M."/>
            <person name="Antonella G."/>
            <person name="Elisabetta G."/>
            <person name="Giulia F.S."/>
            <person name="Sara T."/>
            <person name="Anna F."/>
            <person name="Clotilde B."/>
            <person name="Roberto B."/>
            <person name="Veronica D.S."/>
            <person name="Fabio R."/>
            <person name="Monica P."/>
            <person name="Olivier J."/>
            <person name="Enrico T."/>
            <person name="Nicola S."/>
        </authorList>
    </citation>
    <scope>NUCLEOTIDE SEQUENCE [LARGE SCALE GENOMIC DNA]</scope>
    <source>
        <strain evidence="1 2">DSM 45394</strain>
    </source>
</reference>
<organism evidence="1 2">
    <name type="scientific">Mycolicibacter longobardus</name>
    <dbReference type="NCBI Taxonomy" id="1108812"/>
    <lineage>
        <taxon>Bacteria</taxon>
        <taxon>Bacillati</taxon>
        <taxon>Actinomycetota</taxon>
        <taxon>Actinomycetes</taxon>
        <taxon>Mycobacteriales</taxon>
        <taxon>Mycobacteriaceae</taxon>
        <taxon>Mycolicibacter</taxon>
    </lineage>
</organism>
<name>A0A1X1YBP6_9MYCO</name>
<evidence type="ECO:0000313" key="2">
    <source>
        <dbReference type="Proteomes" id="UP000193866"/>
    </source>
</evidence>
<keyword evidence="2" id="KW-1185">Reference proteome</keyword>
<dbReference type="OrthoDB" id="4762269at2"/>
<evidence type="ECO:0000313" key="1">
    <source>
        <dbReference type="EMBL" id="ORW08476.1"/>
    </source>
</evidence>
<dbReference type="AlphaFoldDB" id="A0A1X1YBP6"/>
<comment type="caution">
    <text evidence="1">The sequence shown here is derived from an EMBL/GenBank/DDBJ whole genome shotgun (WGS) entry which is preliminary data.</text>
</comment>
<dbReference type="STRING" id="1108812.AWC16_18925"/>
<gene>
    <name evidence="1" type="ORF">AWC16_18925</name>
</gene>
<proteinExistence type="predicted"/>
<dbReference type="Proteomes" id="UP000193866">
    <property type="component" value="Unassembled WGS sequence"/>
</dbReference>
<accession>A0A1X1YBP6</accession>